<gene>
    <name evidence="2" type="ORF">AVDCRST_MAG70-2361</name>
</gene>
<feature type="non-terminal residue" evidence="2">
    <location>
        <position position="1"/>
    </location>
</feature>
<sequence length="132" mass="13804">GQTATIAGARASSTVGGDAGPTSEHSAGAATRAVSRRLRWQRTGSPARRHPSFDRGWPDLRRGVRDLVPRHLARGRCRRGPAAPAGFICRLEREHGIGAVVACPDRGADGRIAAAAGPRRNCTVLDPAPGSL</sequence>
<dbReference type="EMBL" id="CADCWH010000377">
    <property type="protein sequence ID" value="CAA9569454.1"/>
    <property type="molecule type" value="Genomic_DNA"/>
</dbReference>
<proteinExistence type="predicted"/>
<name>A0A6J4V8E8_9BACT</name>
<feature type="region of interest" description="Disordered" evidence="1">
    <location>
        <begin position="1"/>
        <end position="35"/>
    </location>
</feature>
<reference evidence="2" key="1">
    <citation type="submission" date="2020-02" db="EMBL/GenBank/DDBJ databases">
        <authorList>
            <person name="Meier V. D."/>
        </authorList>
    </citation>
    <scope>NUCLEOTIDE SEQUENCE</scope>
    <source>
        <strain evidence="2">AVDCRST_MAG70</strain>
    </source>
</reference>
<organism evidence="2">
    <name type="scientific">uncultured Thermomicrobiales bacterium</name>
    <dbReference type="NCBI Taxonomy" id="1645740"/>
    <lineage>
        <taxon>Bacteria</taxon>
        <taxon>Pseudomonadati</taxon>
        <taxon>Thermomicrobiota</taxon>
        <taxon>Thermomicrobia</taxon>
        <taxon>Thermomicrobiales</taxon>
        <taxon>environmental samples</taxon>
    </lineage>
</organism>
<evidence type="ECO:0000256" key="1">
    <source>
        <dbReference type="SAM" id="MobiDB-lite"/>
    </source>
</evidence>
<feature type="non-terminal residue" evidence="2">
    <location>
        <position position="132"/>
    </location>
</feature>
<feature type="region of interest" description="Disordered" evidence="1">
    <location>
        <begin position="41"/>
        <end position="60"/>
    </location>
</feature>
<evidence type="ECO:0000313" key="2">
    <source>
        <dbReference type="EMBL" id="CAA9569454.1"/>
    </source>
</evidence>
<feature type="compositionally biased region" description="Polar residues" evidence="1">
    <location>
        <begin position="1"/>
        <end position="15"/>
    </location>
</feature>
<feature type="compositionally biased region" description="Basic and acidic residues" evidence="1">
    <location>
        <begin position="51"/>
        <end position="60"/>
    </location>
</feature>
<accession>A0A6J4V8E8</accession>
<dbReference type="AlphaFoldDB" id="A0A6J4V8E8"/>
<protein>
    <submittedName>
        <fullName evidence="2">Uncharacterized protein</fullName>
    </submittedName>
</protein>